<dbReference type="Proteomes" id="UP000256269">
    <property type="component" value="Unassembled WGS sequence"/>
</dbReference>
<dbReference type="InterPro" id="IPR032710">
    <property type="entry name" value="NTF2-like_dom_sf"/>
</dbReference>
<dbReference type="InterPro" id="IPR037401">
    <property type="entry name" value="SnoaL-like"/>
</dbReference>
<proteinExistence type="predicted"/>
<gene>
    <name evidence="2" type="ORF">BCF44_106265</name>
</gene>
<dbReference type="AlphaFoldDB" id="A0A3E0HL77"/>
<evidence type="ECO:0000313" key="3">
    <source>
        <dbReference type="Proteomes" id="UP000256269"/>
    </source>
</evidence>
<dbReference type="Gene3D" id="3.10.450.50">
    <property type="match status" value="1"/>
</dbReference>
<dbReference type="RefSeq" id="WP_116175750.1">
    <property type="nucleotide sequence ID" value="NZ_CP144375.1"/>
</dbReference>
<sequence length="134" mass="14964">MTAVHPNVETLRAVYRDLTCIGDHLDEHAVLHPATRAVDPDAGEVRGAAAVQRWEVDLVDSTDATLVMDVQHITANDHFGAVLGTLRARFGDQEFTEAFCGLWRFRDGRIVEHWENIYDPRRLAAIASADRRSG</sequence>
<comment type="caution">
    <text evidence="2">The sequence shown here is derived from an EMBL/GenBank/DDBJ whole genome shotgun (WGS) entry which is preliminary data.</text>
</comment>
<dbReference type="OrthoDB" id="129343at2"/>
<name>A0A3E0HL77_9PSEU</name>
<evidence type="ECO:0000313" key="2">
    <source>
        <dbReference type="EMBL" id="REH47100.1"/>
    </source>
</evidence>
<evidence type="ECO:0000259" key="1">
    <source>
        <dbReference type="Pfam" id="PF12680"/>
    </source>
</evidence>
<dbReference type="EMBL" id="QUNO01000006">
    <property type="protein sequence ID" value="REH47100.1"/>
    <property type="molecule type" value="Genomic_DNA"/>
</dbReference>
<keyword evidence="3" id="KW-1185">Reference proteome</keyword>
<dbReference type="Pfam" id="PF12680">
    <property type="entry name" value="SnoaL_2"/>
    <property type="match status" value="1"/>
</dbReference>
<reference evidence="2 3" key="1">
    <citation type="submission" date="2018-08" db="EMBL/GenBank/DDBJ databases">
        <title>Genomic Encyclopedia of Archaeal and Bacterial Type Strains, Phase II (KMG-II): from individual species to whole genera.</title>
        <authorList>
            <person name="Goeker M."/>
        </authorList>
    </citation>
    <scope>NUCLEOTIDE SEQUENCE [LARGE SCALE GENOMIC DNA]</scope>
    <source>
        <strain evidence="2 3">DSM 45791</strain>
    </source>
</reference>
<accession>A0A3E0HL77</accession>
<feature type="domain" description="SnoaL-like" evidence="1">
    <location>
        <begin position="23"/>
        <end position="113"/>
    </location>
</feature>
<organism evidence="2 3">
    <name type="scientific">Kutzneria buriramensis</name>
    <dbReference type="NCBI Taxonomy" id="1045776"/>
    <lineage>
        <taxon>Bacteria</taxon>
        <taxon>Bacillati</taxon>
        <taxon>Actinomycetota</taxon>
        <taxon>Actinomycetes</taxon>
        <taxon>Pseudonocardiales</taxon>
        <taxon>Pseudonocardiaceae</taxon>
        <taxon>Kutzneria</taxon>
    </lineage>
</organism>
<protein>
    <submittedName>
        <fullName evidence="2">SnoaL-like protein</fullName>
    </submittedName>
</protein>
<dbReference type="SUPFAM" id="SSF54427">
    <property type="entry name" value="NTF2-like"/>
    <property type="match status" value="1"/>
</dbReference>